<feature type="domain" description="Haemin-degrading HemS/ChuX" evidence="1">
    <location>
        <begin position="239"/>
        <end position="371"/>
    </location>
</feature>
<name>A0A840RRK0_9BURK</name>
<feature type="domain" description="Haemin-degrading HemS/ChuX" evidence="1">
    <location>
        <begin position="60"/>
        <end position="186"/>
    </location>
</feature>
<evidence type="ECO:0000313" key="2">
    <source>
        <dbReference type="EMBL" id="MBB5199782.1"/>
    </source>
</evidence>
<comment type="caution">
    <text evidence="2">The sequence shown here is derived from an EMBL/GenBank/DDBJ whole genome shotgun (WGS) entry which is preliminary data.</text>
</comment>
<dbReference type="Pfam" id="PF05171">
    <property type="entry name" value="HemS"/>
    <property type="match status" value="2"/>
</dbReference>
<evidence type="ECO:0000259" key="1">
    <source>
        <dbReference type="Pfam" id="PF05171"/>
    </source>
</evidence>
<reference evidence="2 3" key="1">
    <citation type="submission" date="2020-08" db="EMBL/GenBank/DDBJ databases">
        <title>Genomic Encyclopedia of Type Strains, Phase IV (KMG-IV): sequencing the most valuable type-strain genomes for metagenomic binning, comparative biology and taxonomic classification.</title>
        <authorList>
            <person name="Goeker M."/>
        </authorList>
    </citation>
    <scope>NUCLEOTIDE SEQUENCE [LARGE SCALE GENOMIC DNA]</scope>
    <source>
        <strain evidence="2 3">DSM 23240</strain>
    </source>
</reference>
<evidence type="ECO:0000313" key="3">
    <source>
        <dbReference type="Proteomes" id="UP000571084"/>
    </source>
</evidence>
<accession>A0A840RRK0</accession>
<dbReference type="InterPro" id="IPR007845">
    <property type="entry name" value="HemS/ChuX_dom"/>
</dbReference>
<organism evidence="2 3">
    <name type="scientific">Glaciimonas immobilis</name>
    <dbReference type="NCBI Taxonomy" id="728004"/>
    <lineage>
        <taxon>Bacteria</taxon>
        <taxon>Pseudomonadati</taxon>
        <taxon>Pseudomonadota</taxon>
        <taxon>Betaproteobacteria</taxon>
        <taxon>Burkholderiales</taxon>
        <taxon>Oxalobacteraceae</taxon>
        <taxon>Glaciimonas</taxon>
    </lineage>
</organism>
<dbReference type="CDD" id="cd16830">
    <property type="entry name" value="HemS-like_N"/>
    <property type="match status" value="1"/>
</dbReference>
<dbReference type="RefSeq" id="WP_168056161.1">
    <property type="nucleotide sequence ID" value="NZ_JAAOZT010000009.1"/>
</dbReference>
<dbReference type="GO" id="GO:0006826">
    <property type="term" value="P:iron ion transport"/>
    <property type="evidence" value="ECO:0007669"/>
    <property type="project" value="InterPro"/>
</dbReference>
<dbReference type="SUPFAM" id="SSF144064">
    <property type="entry name" value="Heme iron utilization protein-like"/>
    <property type="match status" value="1"/>
</dbReference>
<dbReference type="AlphaFoldDB" id="A0A840RRK0"/>
<proteinExistence type="predicted"/>
<protein>
    <submittedName>
        <fullName evidence="2">Putative hemin transport protein</fullName>
    </submittedName>
</protein>
<dbReference type="EMBL" id="JACHHQ010000003">
    <property type="protein sequence ID" value="MBB5199782.1"/>
    <property type="molecule type" value="Genomic_DNA"/>
</dbReference>
<gene>
    <name evidence="2" type="ORF">HNR39_001614</name>
</gene>
<dbReference type="Proteomes" id="UP000571084">
    <property type="component" value="Unassembled WGS sequence"/>
</dbReference>
<sequence length="377" mass="41577">MRAFTPIKHAVPISELQAKPLNSPLDATVSKRMPEALRTTFLQVKKEQKLRNRDAAIAIGVSEGEAMAACIGIEAIRLRPDFIALLEEIPQLGAVMALTRNDSAEHEKEGTYENMSHTGLTGLALGREINLRMFYAQWYFGCAVIEETAHGTQKSLQFFDHHGTAVHKIFLREDSNHAAFDALVARWRDHDQAPDLHVTPAPPAIVEIPDGDVDVKGFQAAWHGMNDAHQFFGIMRSHGVNRTQALRLGAAEYARQVDNSALKILLNIAVNDAIPMMIFVGNVGLIQIHSGPVTHIKLNGAWINVLGPAFNLHLLETNIVNSWVVRKPTSEGGVTSLELFDQHGQTIAMLFGERRPGQAELPAWRDAVTQLPDPLSL</sequence>
<dbReference type="Gene3D" id="3.40.1570.10">
    <property type="entry name" value="HemS/ChuS/ChuX like domains"/>
    <property type="match status" value="2"/>
</dbReference>
<dbReference type="InterPro" id="IPR053733">
    <property type="entry name" value="Heme_Transport_Util_sf"/>
</dbReference>
<keyword evidence="3" id="KW-1185">Reference proteome</keyword>
<dbReference type="CDD" id="cd16831">
    <property type="entry name" value="HemS-like_C"/>
    <property type="match status" value="1"/>
</dbReference>